<reference evidence="10" key="1">
    <citation type="journal article" date="2014" name="Front. Microbiol.">
        <title>High frequency of phylogenetically diverse reductive dehalogenase-homologous genes in deep subseafloor sedimentary metagenomes.</title>
        <authorList>
            <person name="Kawai M."/>
            <person name="Futagami T."/>
            <person name="Toyoda A."/>
            <person name="Takaki Y."/>
            <person name="Nishi S."/>
            <person name="Hori S."/>
            <person name="Arai W."/>
            <person name="Tsubouchi T."/>
            <person name="Morono Y."/>
            <person name="Uchiyama I."/>
            <person name="Ito T."/>
            <person name="Fujiyama A."/>
            <person name="Inagaki F."/>
            <person name="Takami H."/>
        </authorList>
    </citation>
    <scope>NUCLEOTIDE SEQUENCE</scope>
    <source>
        <strain evidence="10">Expedition CK06-06</strain>
    </source>
</reference>
<dbReference type="GO" id="GO:0005524">
    <property type="term" value="F:ATP binding"/>
    <property type="evidence" value="ECO:0007669"/>
    <property type="project" value="UniProtKB-KW"/>
</dbReference>
<dbReference type="GO" id="GO:0000050">
    <property type="term" value="P:urea cycle"/>
    <property type="evidence" value="ECO:0007669"/>
    <property type="project" value="TreeGrafter"/>
</dbReference>
<evidence type="ECO:0000256" key="4">
    <source>
        <dbReference type="ARBA" id="ARBA00022598"/>
    </source>
</evidence>
<dbReference type="EC" id="6.3.4.5" evidence="2"/>
<sequence>AEDFLFPMLKSGAVYEDRYLLGTAVARPLIAKKQVEIAKREKADAVSHGATGKGNDQVRFELTYKALAPDLEIIAPWREWELKGREEEIEYAEKRNIPVPVSREKPYSSDRNLWHISYEGGILEDPWFEPQEEMFLLTKSVDKAPDKPEYLEIEFENGIPKIVNGRKLHAVELIQYLNAVAGQHGIGRADIVENRLVGIKSRGVYETPGGTVLYAAHQALESITLVLTYRNCSIFNILDLNTVGFF</sequence>
<keyword evidence="5" id="KW-0028">Amino-acid biosynthesis</keyword>
<dbReference type="Pfam" id="PF00764">
    <property type="entry name" value="Arginosuc_synth"/>
    <property type="match status" value="1"/>
</dbReference>
<dbReference type="NCBIfam" id="TIGR00032">
    <property type="entry name" value="argG"/>
    <property type="match status" value="1"/>
</dbReference>
<dbReference type="InterPro" id="IPR001518">
    <property type="entry name" value="Arginosuc_synth"/>
</dbReference>
<dbReference type="AlphaFoldDB" id="X1NSR6"/>
<dbReference type="Gene3D" id="3.40.50.620">
    <property type="entry name" value="HUPs"/>
    <property type="match status" value="1"/>
</dbReference>
<accession>X1NSR6</accession>
<evidence type="ECO:0000256" key="1">
    <source>
        <dbReference type="ARBA" id="ARBA00004967"/>
    </source>
</evidence>
<comment type="caution">
    <text evidence="10">The sequence shown here is derived from an EMBL/GenBank/DDBJ whole genome shotgun (WGS) entry which is preliminary data.</text>
</comment>
<evidence type="ECO:0000259" key="9">
    <source>
        <dbReference type="Pfam" id="PF20979"/>
    </source>
</evidence>
<dbReference type="NCBIfam" id="NF001770">
    <property type="entry name" value="PRK00509.1"/>
    <property type="match status" value="1"/>
</dbReference>
<name>X1NSR6_9ZZZZ</name>
<dbReference type="InterPro" id="IPR014729">
    <property type="entry name" value="Rossmann-like_a/b/a_fold"/>
</dbReference>
<dbReference type="UniPathway" id="UPA00068">
    <property type="reaction ID" value="UER00113"/>
</dbReference>
<feature type="domain" description="Arginosuccinate synthase C-terminal" evidence="9">
    <location>
        <begin position="107"/>
        <end position="226"/>
    </location>
</feature>
<dbReference type="PROSITE" id="PS00565">
    <property type="entry name" value="ARGININOSUCCIN_SYN_2"/>
    <property type="match status" value="1"/>
</dbReference>
<dbReference type="GO" id="GO:0006526">
    <property type="term" value="P:L-arginine biosynthetic process"/>
    <property type="evidence" value="ECO:0007669"/>
    <property type="project" value="UniProtKB-UniPathway"/>
</dbReference>
<gene>
    <name evidence="10" type="ORF">S06H3_37207</name>
</gene>
<protein>
    <recommendedName>
        <fullName evidence="2">argininosuccinate synthase</fullName>
        <ecNumber evidence="2">6.3.4.5</ecNumber>
    </recommendedName>
</protein>
<dbReference type="InterPro" id="IPR024074">
    <property type="entry name" value="AS_cat/multimer_dom_body"/>
</dbReference>
<keyword evidence="6" id="KW-0547">Nucleotide-binding</keyword>
<dbReference type="GO" id="GO:0004055">
    <property type="term" value="F:argininosuccinate synthase activity"/>
    <property type="evidence" value="ECO:0007669"/>
    <property type="project" value="UniProtKB-EC"/>
</dbReference>
<keyword evidence="3" id="KW-0055">Arginine biosynthesis</keyword>
<evidence type="ECO:0000259" key="8">
    <source>
        <dbReference type="Pfam" id="PF00764"/>
    </source>
</evidence>
<feature type="non-terminal residue" evidence="10">
    <location>
        <position position="1"/>
    </location>
</feature>
<dbReference type="PANTHER" id="PTHR11587">
    <property type="entry name" value="ARGININOSUCCINATE SYNTHASE"/>
    <property type="match status" value="1"/>
</dbReference>
<dbReference type="Pfam" id="PF20979">
    <property type="entry name" value="Arginosuc_syn_C"/>
    <property type="match status" value="1"/>
</dbReference>
<evidence type="ECO:0000256" key="7">
    <source>
        <dbReference type="ARBA" id="ARBA00022840"/>
    </source>
</evidence>
<dbReference type="CDD" id="cd01999">
    <property type="entry name" value="ASS"/>
    <property type="match status" value="1"/>
</dbReference>
<dbReference type="Gene3D" id="3.90.1260.10">
    <property type="entry name" value="Argininosuccinate synthetase, chain A, domain 2"/>
    <property type="match status" value="1"/>
</dbReference>
<dbReference type="PANTHER" id="PTHR11587:SF2">
    <property type="entry name" value="ARGININOSUCCINATE SYNTHASE"/>
    <property type="match status" value="1"/>
</dbReference>
<evidence type="ECO:0000256" key="5">
    <source>
        <dbReference type="ARBA" id="ARBA00022605"/>
    </source>
</evidence>
<evidence type="ECO:0000313" key="10">
    <source>
        <dbReference type="EMBL" id="GAI21699.1"/>
    </source>
</evidence>
<keyword evidence="7" id="KW-0067">ATP-binding</keyword>
<dbReference type="InterPro" id="IPR048268">
    <property type="entry name" value="Arginosuc_syn_C"/>
</dbReference>
<dbReference type="SUPFAM" id="SSF69864">
    <property type="entry name" value="Argininosuccinate synthetase, C-terminal domain"/>
    <property type="match status" value="1"/>
</dbReference>
<proteinExistence type="predicted"/>
<evidence type="ECO:0000256" key="2">
    <source>
        <dbReference type="ARBA" id="ARBA00012286"/>
    </source>
</evidence>
<evidence type="ECO:0000256" key="6">
    <source>
        <dbReference type="ARBA" id="ARBA00022741"/>
    </source>
</evidence>
<dbReference type="SUPFAM" id="SSF52402">
    <property type="entry name" value="Adenine nucleotide alpha hydrolases-like"/>
    <property type="match status" value="1"/>
</dbReference>
<dbReference type="EMBL" id="BARV01022584">
    <property type="protein sequence ID" value="GAI21699.1"/>
    <property type="molecule type" value="Genomic_DNA"/>
</dbReference>
<comment type="pathway">
    <text evidence="1">Amino-acid biosynthesis; L-arginine biosynthesis; L-arginine from L-ornithine and carbamoyl phosphate: step 2/3.</text>
</comment>
<dbReference type="GO" id="GO:0005737">
    <property type="term" value="C:cytoplasm"/>
    <property type="evidence" value="ECO:0007669"/>
    <property type="project" value="TreeGrafter"/>
</dbReference>
<dbReference type="InterPro" id="IPR048267">
    <property type="entry name" value="Arginosuc_syn_N"/>
</dbReference>
<keyword evidence="4" id="KW-0436">Ligase</keyword>
<feature type="domain" description="Arginosuccinate synthase-like N-terminal" evidence="8">
    <location>
        <begin position="1"/>
        <end position="98"/>
    </location>
</feature>
<dbReference type="GO" id="GO:0000053">
    <property type="term" value="P:argininosuccinate metabolic process"/>
    <property type="evidence" value="ECO:0007669"/>
    <property type="project" value="TreeGrafter"/>
</dbReference>
<dbReference type="InterPro" id="IPR018223">
    <property type="entry name" value="Arginosuc_synth_CS"/>
</dbReference>
<evidence type="ECO:0000256" key="3">
    <source>
        <dbReference type="ARBA" id="ARBA00022571"/>
    </source>
</evidence>
<organism evidence="10">
    <name type="scientific">marine sediment metagenome</name>
    <dbReference type="NCBI Taxonomy" id="412755"/>
    <lineage>
        <taxon>unclassified sequences</taxon>
        <taxon>metagenomes</taxon>
        <taxon>ecological metagenomes</taxon>
    </lineage>
</organism>
<dbReference type="InterPro" id="IPR023434">
    <property type="entry name" value="Arginosuc_synth_type_1_subfam"/>
</dbReference>